<sequence>MKKNIHFLNDLFFIYPQQLLIHMNKVEIVNNPKLVNVSACIRQYGPPGCYGRPNTMMLQTRERGVNFPFEMSPEQVSTLYYVPNLMGKYEKAFYNRTLNFCTYLRQPQSDRVLRMVYENLNRRGNLPRRCPVRAGTYSFNTSFDELQLPSFLPESRFRFDLNFHHGARYELLFESHWYGELKRTY</sequence>
<dbReference type="PANTHER" id="PTHR20898">
    <property type="entry name" value="DAEDALUS ON 3-RELATED-RELATED"/>
    <property type="match status" value="1"/>
</dbReference>
<dbReference type="InterPro" id="IPR036846">
    <property type="entry name" value="GM2-AP_sf"/>
</dbReference>
<dbReference type="VEuPathDB" id="VectorBase:AFAF021876"/>
<dbReference type="AlphaFoldDB" id="A0A499FV18"/>
<proteinExistence type="predicted"/>
<organism evidence="2 3">
    <name type="scientific">Anopheles farauti</name>
    <dbReference type="NCBI Taxonomy" id="69004"/>
    <lineage>
        <taxon>Eukaryota</taxon>
        <taxon>Metazoa</taxon>
        <taxon>Ecdysozoa</taxon>
        <taxon>Arthropoda</taxon>
        <taxon>Hexapoda</taxon>
        <taxon>Insecta</taxon>
        <taxon>Pterygota</taxon>
        <taxon>Neoptera</taxon>
        <taxon>Endopterygota</taxon>
        <taxon>Diptera</taxon>
        <taxon>Nematocera</taxon>
        <taxon>Culicoidea</taxon>
        <taxon>Culicidae</taxon>
        <taxon>Anophelinae</taxon>
        <taxon>Anopheles</taxon>
    </lineage>
</organism>
<name>A0A499FV18_9DIPT</name>
<keyword evidence="1" id="KW-0732">Signal</keyword>
<reference evidence="2" key="2">
    <citation type="submission" date="2020-05" db="UniProtKB">
        <authorList>
            <consortium name="EnsemblMetazoa"/>
        </authorList>
    </citation>
    <scope>IDENTIFICATION</scope>
    <source>
        <strain evidence="2">FAR1</strain>
    </source>
</reference>
<dbReference type="SUPFAM" id="SSF63707">
    <property type="entry name" value="Ganglioside M2 (gm2) activator"/>
    <property type="match status" value="1"/>
</dbReference>
<accession>A0A499FV18</accession>
<keyword evidence="3" id="KW-1185">Reference proteome</keyword>
<dbReference type="Gene3D" id="2.70.220.10">
    <property type="entry name" value="Ganglioside GM2 activator"/>
    <property type="match status" value="1"/>
</dbReference>
<evidence type="ECO:0000313" key="3">
    <source>
        <dbReference type="Proteomes" id="UP000075886"/>
    </source>
</evidence>
<dbReference type="PANTHER" id="PTHR20898:SF1">
    <property type="entry name" value="MD-2-RELATED LIPID-RECOGNITION DOMAIN-CONTAINING PROTEIN"/>
    <property type="match status" value="1"/>
</dbReference>
<dbReference type="EnsemblMetazoa" id="AFAF021876-RA">
    <property type="protein sequence ID" value="AFAF021876-PA"/>
    <property type="gene ID" value="AFAF021876"/>
</dbReference>
<dbReference type="InterPro" id="IPR010512">
    <property type="entry name" value="DUF1091"/>
</dbReference>
<evidence type="ECO:0000256" key="1">
    <source>
        <dbReference type="ARBA" id="ARBA00022729"/>
    </source>
</evidence>
<protein>
    <submittedName>
        <fullName evidence="2">Uncharacterized protein</fullName>
    </submittedName>
</protein>
<reference evidence="3" key="1">
    <citation type="submission" date="2014-01" db="EMBL/GenBank/DDBJ databases">
        <title>The Genome Sequence of Anopheles farauti FAR1 (V2).</title>
        <authorList>
            <consortium name="The Broad Institute Genomics Platform"/>
            <person name="Neafsey D.E."/>
            <person name="Besansky N."/>
            <person name="Howell P."/>
            <person name="Walton C."/>
            <person name="Young S.K."/>
            <person name="Zeng Q."/>
            <person name="Gargeya S."/>
            <person name="Fitzgerald M."/>
            <person name="Haas B."/>
            <person name="Abouelleil A."/>
            <person name="Allen A.W."/>
            <person name="Alvarado L."/>
            <person name="Arachchi H.M."/>
            <person name="Berlin A.M."/>
            <person name="Chapman S.B."/>
            <person name="Gainer-Dewar J."/>
            <person name="Goldberg J."/>
            <person name="Griggs A."/>
            <person name="Gujja S."/>
            <person name="Hansen M."/>
            <person name="Howarth C."/>
            <person name="Imamovic A."/>
            <person name="Ireland A."/>
            <person name="Larimer J."/>
            <person name="McCowan C."/>
            <person name="Murphy C."/>
            <person name="Pearson M."/>
            <person name="Poon T.W."/>
            <person name="Priest M."/>
            <person name="Roberts A."/>
            <person name="Saif S."/>
            <person name="Shea T."/>
            <person name="Sisk P."/>
            <person name="Sykes S."/>
            <person name="Wortman J."/>
            <person name="Nusbaum C."/>
            <person name="Birren B."/>
        </authorList>
    </citation>
    <scope>NUCLEOTIDE SEQUENCE [LARGE SCALE GENOMIC DNA]</scope>
    <source>
        <strain evidence="3">FAR1</strain>
    </source>
</reference>
<dbReference type="EMBL" id="AXCN02001144">
    <property type="status" value="NOT_ANNOTATED_CDS"/>
    <property type="molecule type" value="Genomic_DNA"/>
</dbReference>
<dbReference type="Proteomes" id="UP000075886">
    <property type="component" value="Unassembled WGS sequence"/>
</dbReference>
<evidence type="ECO:0000313" key="2">
    <source>
        <dbReference type="EnsemblMetazoa" id="AFAF021876-PA"/>
    </source>
</evidence>
<dbReference type="SMART" id="SM00697">
    <property type="entry name" value="DM8"/>
    <property type="match status" value="1"/>
</dbReference>
<dbReference type="Pfam" id="PF06477">
    <property type="entry name" value="DUF1091"/>
    <property type="match status" value="1"/>
</dbReference>